<keyword evidence="1" id="KW-0472">Membrane</keyword>
<dbReference type="AlphaFoldDB" id="A0A1G1ZB64"/>
<gene>
    <name evidence="2" type="ORF">A3I33_01560</name>
</gene>
<keyword evidence="1" id="KW-1133">Transmembrane helix</keyword>
<reference evidence="2 3" key="1">
    <citation type="journal article" date="2016" name="Nat. Commun.">
        <title>Thousands of microbial genomes shed light on interconnected biogeochemical processes in an aquifer system.</title>
        <authorList>
            <person name="Anantharaman K."/>
            <person name="Brown C.T."/>
            <person name="Hug L.A."/>
            <person name="Sharon I."/>
            <person name="Castelle C.J."/>
            <person name="Probst A.J."/>
            <person name="Thomas B.C."/>
            <person name="Singh A."/>
            <person name="Wilkins M.J."/>
            <person name="Karaoz U."/>
            <person name="Brodie E.L."/>
            <person name="Williams K.H."/>
            <person name="Hubbard S.S."/>
            <person name="Banfield J.F."/>
        </authorList>
    </citation>
    <scope>NUCLEOTIDE SEQUENCE [LARGE SCALE GENOMIC DNA]</scope>
</reference>
<dbReference type="Pfam" id="PF02643">
    <property type="entry name" value="DUF192"/>
    <property type="match status" value="1"/>
</dbReference>
<evidence type="ECO:0000256" key="1">
    <source>
        <dbReference type="SAM" id="Phobius"/>
    </source>
</evidence>
<feature type="transmembrane region" description="Helical" evidence="1">
    <location>
        <begin position="7"/>
        <end position="27"/>
    </location>
</feature>
<keyword evidence="1" id="KW-0812">Transmembrane</keyword>
<protein>
    <recommendedName>
        <fullName evidence="4">DUF192 domain-containing protein</fullName>
    </recommendedName>
</protein>
<evidence type="ECO:0000313" key="2">
    <source>
        <dbReference type="EMBL" id="OGY60867.1"/>
    </source>
</evidence>
<comment type="caution">
    <text evidence="2">The sequence shown here is derived from an EMBL/GenBank/DDBJ whole genome shotgun (WGS) entry which is preliminary data.</text>
</comment>
<name>A0A1G1ZB64_9BACT</name>
<evidence type="ECO:0008006" key="4">
    <source>
        <dbReference type="Google" id="ProtNLM"/>
    </source>
</evidence>
<sequence length="154" mass="17213">MFRGFEIWILIIPVVIVATAAYFYSYALRDVGLGKIAIGDYEFDVDIADTIVTRQQGLSGRHELGDKEGMLFIFERAALRRFWMKDMLIPIDIIWINDGEVVGFEENVEPEPGVPLQGLVIYKSPIPVSLVLEVEAGTVNRTGIKSGDPVSIRL</sequence>
<dbReference type="InterPro" id="IPR003795">
    <property type="entry name" value="DUF192"/>
</dbReference>
<dbReference type="Gene3D" id="2.60.120.1140">
    <property type="entry name" value="Protein of unknown function DUF192"/>
    <property type="match status" value="1"/>
</dbReference>
<dbReference type="PANTHER" id="PTHR37953:SF1">
    <property type="entry name" value="UPF0127 PROTEIN MJ1496"/>
    <property type="match status" value="1"/>
</dbReference>
<dbReference type="InterPro" id="IPR038695">
    <property type="entry name" value="Saro_0823-like_sf"/>
</dbReference>
<organism evidence="2 3">
    <name type="scientific">Candidatus Colwellbacteria bacterium RIFCSPLOWO2_02_FULL_45_11</name>
    <dbReference type="NCBI Taxonomy" id="1797692"/>
    <lineage>
        <taxon>Bacteria</taxon>
        <taxon>Candidatus Colwelliibacteriota</taxon>
    </lineage>
</organism>
<dbReference type="PANTHER" id="PTHR37953">
    <property type="entry name" value="UPF0127 PROTEIN MJ1496"/>
    <property type="match status" value="1"/>
</dbReference>
<proteinExistence type="predicted"/>
<evidence type="ECO:0000313" key="3">
    <source>
        <dbReference type="Proteomes" id="UP000176544"/>
    </source>
</evidence>
<dbReference type="Proteomes" id="UP000176544">
    <property type="component" value="Unassembled WGS sequence"/>
</dbReference>
<dbReference type="EMBL" id="MHJA01000022">
    <property type="protein sequence ID" value="OGY60867.1"/>
    <property type="molecule type" value="Genomic_DNA"/>
</dbReference>
<accession>A0A1G1ZB64</accession>